<accession>A0A2Z6LZF9</accession>
<organism evidence="2 3">
    <name type="scientific">Trifolium subterraneum</name>
    <name type="common">Subterranean clover</name>
    <dbReference type="NCBI Taxonomy" id="3900"/>
    <lineage>
        <taxon>Eukaryota</taxon>
        <taxon>Viridiplantae</taxon>
        <taxon>Streptophyta</taxon>
        <taxon>Embryophyta</taxon>
        <taxon>Tracheophyta</taxon>
        <taxon>Spermatophyta</taxon>
        <taxon>Magnoliopsida</taxon>
        <taxon>eudicotyledons</taxon>
        <taxon>Gunneridae</taxon>
        <taxon>Pentapetalae</taxon>
        <taxon>rosids</taxon>
        <taxon>fabids</taxon>
        <taxon>Fabales</taxon>
        <taxon>Fabaceae</taxon>
        <taxon>Papilionoideae</taxon>
        <taxon>50 kb inversion clade</taxon>
        <taxon>NPAAA clade</taxon>
        <taxon>Hologalegina</taxon>
        <taxon>IRL clade</taxon>
        <taxon>Trifolieae</taxon>
        <taxon>Trifolium</taxon>
    </lineage>
</organism>
<reference evidence="3" key="1">
    <citation type="journal article" date="2017" name="Front. Plant Sci.">
        <title>Climate Clever Clovers: New Paradigm to Reduce the Environmental Footprint of Ruminants by Breeding Low Methanogenic Forages Utilizing Haplotype Variation.</title>
        <authorList>
            <person name="Kaur P."/>
            <person name="Appels R."/>
            <person name="Bayer P.E."/>
            <person name="Keeble-Gagnere G."/>
            <person name="Wang J."/>
            <person name="Hirakawa H."/>
            <person name="Shirasawa K."/>
            <person name="Vercoe P."/>
            <person name="Stefanova K."/>
            <person name="Durmic Z."/>
            <person name="Nichols P."/>
            <person name="Revell C."/>
            <person name="Isobe S.N."/>
            <person name="Edwards D."/>
            <person name="Erskine W."/>
        </authorList>
    </citation>
    <scope>NUCLEOTIDE SEQUENCE [LARGE SCALE GENOMIC DNA]</scope>
    <source>
        <strain evidence="3">cv. Daliak</strain>
    </source>
</reference>
<feature type="region of interest" description="Disordered" evidence="1">
    <location>
        <begin position="16"/>
        <end position="63"/>
    </location>
</feature>
<evidence type="ECO:0000313" key="3">
    <source>
        <dbReference type="Proteomes" id="UP000242715"/>
    </source>
</evidence>
<dbReference type="AlphaFoldDB" id="A0A2Z6LZF9"/>
<dbReference type="Proteomes" id="UP000242715">
    <property type="component" value="Unassembled WGS sequence"/>
</dbReference>
<feature type="compositionally biased region" description="Polar residues" evidence="1">
    <location>
        <begin position="52"/>
        <end position="63"/>
    </location>
</feature>
<name>A0A2Z6LZF9_TRISU</name>
<keyword evidence="3" id="KW-1185">Reference proteome</keyword>
<evidence type="ECO:0000256" key="1">
    <source>
        <dbReference type="SAM" id="MobiDB-lite"/>
    </source>
</evidence>
<evidence type="ECO:0000313" key="2">
    <source>
        <dbReference type="EMBL" id="GAU25504.1"/>
    </source>
</evidence>
<gene>
    <name evidence="2" type="ORF">TSUD_279880</name>
</gene>
<dbReference type="EMBL" id="DF973313">
    <property type="protein sequence ID" value="GAU25504.1"/>
    <property type="molecule type" value="Genomic_DNA"/>
</dbReference>
<protein>
    <submittedName>
        <fullName evidence="2">Uncharacterized protein</fullName>
    </submittedName>
</protein>
<proteinExistence type="predicted"/>
<sequence length="254" mass="27889">MKTVSDEEWMSYLAKSKAKKLQPDNPTHPDDLLILGGTEGSKRKRRGDRARPSQSHSTSVIQTEDVQMGEFVDGGVTVQTAVPPPAVVGVGSSVWGSSFDPAASSVVCPSGQRNSGSEFEDEVDHLKKAHQEELAEVRGAHACEIAGLRKKHAAEKTSLRTKAAIRETEVTNLDVLHNNLIVSLTQAGKDVWELVEDVDELEETNVAFKQSMADKYVDGFWSSIEQVKVLFPELDPDMLAQVDVMKRIKDGKHI</sequence>